<evidence type="ECO:0000313" key="6">
    <source>
        <dbReference type="EMBL" id="ABM96921.1"/>
    </source>
</evidence>
<geneLocation type="plasmid" evidence="6 7">
    <name>RPME01</name>
</geneLocation>
<reference evidence="6 7" key="1">
    <citation type="journal article" date="2007" name="J. Bacteriol.">
        <title>Whole-genome analysis of the methyl tert-butyl ether-degrading beta-proteobacterium Methylibium petroleiphilum PM1.</title>
        <authorList>
            <person name="Kane S.R."/>
            <person name="Chakicherla A.Y."/>
            <person name="Chain P.S.G."/>
            <person name="Schmidt R."/>
            <person name="Shin M.W."/>
            <person name="Legler T.C."/>
            <person name="Scow K.M."/>
            <person name="Larimer F.W."/>
            <person name="Lucas S.M."/>
            <person name="Richardson P.M."/>
            <person name="Hristova K.R."/>
        </authorList>
    </citation>
    <scope>NUCLEOTIDE SEQUENCE [LARGE SCALE GENOMIC DNA]</scope>
    <source>
        <strain evidence="7">ATCC BAA-1232 / LMG 22953 / PM1</strain>
        <plasmid evidence="6 7">RPME01</plasmid>
    </source>
</reference>
<dbReference type="Gene3D" id="2.40.50.90">
    <property type="match status" value="1"/>
</dbReference>
<dbReference type="PANTHER" id="PTHR12302">
    <property type="entry name" value="EBNA2 BINDING PROTEIN P100"/>
    <property type="match status" value="1"/>
</dbReference>
<dbReference type="AlphaFoldDB" id="A2SMY2"/>
<dbReference type="InterPro" id="IPR035437">
    <property type="entry name" value="SNase_OB-fold_sf"/>
</dbReference>
<dbReference type="Proteomes" id="UP000000366">
    <property type="component" value="Plasmid RPME01"/>
</dbReference>
<organism evidence="6 7">
    <name type="scientific">Methylibium petroleiphilum (strain ATCC BAA-1232 / LMG 22953 / PM1)</name>
    <dbReference type="NCBI Taxonomy" id="420662"/>
    <lineage>
        <taxon>Bacteria</taxon>
        <taxon>Pseudomonadati</taxon>
        <taxon>Pseudomonadota</taxon>
        <taxon>Betaproteobacteria</taxon>
        <taxon>Burkholderiales</taxon>
        <taxon>Sphaerotilaceae</taxon>
        <taxon>Methylibium</taxon>
    </lineage>
</organism>
<feature type="signal peptide" evidence="4">
    <location>
        <begin position="1"/>
        <end position="33"/>
    </location>
</feature>
<keyword evidence="3" id="KW-0378">Hydrolase</keyword>
<dbReference type="GO" id="GO:0003676">
    <property type="term" value="F:nucleic acid binding"/>
    <property type="evidence" value="ECO:0007669"/>
    <property type="project" value="InterPro"/>
</dbReference>
<dbReference type="PROSITE" id="PS01123">
    <property type="entry name" value="TNASE_1"/>
    <property type="match status" value="1"/>
</dbReference>
<keyword evidence="2" id="KW-0255">Endonuclease</keyword>
<dbReference type="EMBL" id="CP000556">
    <property type="protein sequence ID" value="ABM96921.1"/>
    <property type="molecule type" value="Genomic_DNA"/>
</dbReference>
<sequence length="193" mass="21331">MQSNSPFTNFLSRPLATILIAFLAVFFAAYAHAAQASAMQGKVVYVDDGDTVVLLTAANEQVKIRLASIDAPESSHTNKERGRIGQPFSDNAKRYLEQLVKGQTVDAQCHDVDRYSRHVCTLTVGRVEVNREMVRAGWAWANTASGGRYLRDAGLPQLQAQAQGARQGLWAGSNPVPPWEWRRQCWESGNCPQ</sequence>
<dbReference type="PANTHER" id="PTHR12302:SF3">
    <property type="entry name" value="SERINE_THREONINE-PROTEIN KINASE 31"/>
    <property type="match status" value="1"/>
</dbReference>
<feature type="domain" description="TNase-like" evidence="5">
    <location>
        <begin position="37"/>
        <end position="172"/>
    </location>
</feature>
<dbReference type="InterPro" id="IPR016071">
    <property type="entry name" value="Staphylococal_nuclease_OB-fold"/>
</dbReference>
<keyword evidence="7" id="KW-1185">Reference proteome</keyword>
<dbReference type="Pfam" id="PF00565">
    <property type="entry name" value="SNase"/>
    <property type="match status" value="1"/>
</dbReference>
<dbReference type="SUPFAM" id="SSF50199">
    <property type="entry name" value="Staphylococcal nuclease"/>
    <property type="match status" value="1"/>
</dbReference>
<evidence type="ECO:0000313" key="7">
    <source>
        <dbReference type="Proteomes" id="UP000000366"/>
    </source>
</evidence>
<feature type="chain" id="PRO_5002646509" evidence="4">
    <location>
        <begin position="34"/>
        <end position="193"/>
    </location>
</feature>
<evidence type="ECO:0000256" key="2">
    <source>
        <dbReference type="ARBA" id="ARBA00022759"/>
    </source>
</evidence>
<proteinExistence type="predicted"/>
<keyword evidence="1" id="KW-0540">Nuclease</keyword>
<dbReference type="PROSITE" id="PS50830">
    <property type="entry name" value="TNASE_3"/>
    <property type="match status" value="1"/>
</dbReference>
<dbReference type="HOGENOM" id="CLU_046484_7_0_4"/>
<gene>
    <name evidence="6" type="ordered locus">Mpe_B0143</name>
</gene>
<protein>
    <submittedName>
        <fullName evidence="6">Putative nuclease</fullName>
    </submittedName>
</protein>
<dbReference type="KEGG" id="mpt:Mpe_B0143"/>
<evidence type="ECO:0000256" key="1">
    <source>
        <dbReference type="ARBA" id="ARBA00022722"/>
    </source>
</evidence>
<evidence type="ECO:0000259" key="5">
    <source>
        <dbReference type="PROSITE" id="PS50830"/>
    </source>
</evidence>
<dbReference type="GO" id="GO:0016787">
    <property type="term" value="F:hydrolase activity"/>
    <property type="evidence" value="ECO:0007669"/>
    <property type="project" value="UniProtKB-KW"/>
</dbReference>
<keyword evidence="6" id="KW-0614">Plasmid</keyword>
<evidence type="ECO:0000256" key="4">
    <source>
        <dbReference type="SAM" id="SignalP"/>
    </source>
</evidence>
<dbReference type="GO" id="GO:0005737">
    <property type="term" value="C:cytoplasm"/>
    <property type="evidence" value="ECO:0007669"/>
    <property type="project" value="TreeGrafter"/>
</dbReference>
<dbReference type="InterPro" id="IPR002071">
    <property type="entry name" value="Thermonucl_AS"/>
</dbReference>
<name>A2SMY2_METPP</name>
<evidence type="ECO:0000256" key="3">
    <source>
        <dbReference type="ARBA" id="ARBA00022801"/>
    </source>
</evidence>
<dbReference type="SMART" id="SM00318">
    <property type="entry name" value="SNc"/>
    <property type="match status" value="1"/>
</dbReference>
<keyword evidence="4" id="KW-0732">Signal</keyword>
<dbReference type="eggNOG" id="COG1525">
    <property type="taxonomic scope" value="Bacteria"/>
</dbReference>
<dbReference type="RefSeq" id="WP_011831536.1">
    <property type="nucleotide sequence ID" value="NC_008826.1"/>
</dbReference>
<dbReference type="GO" id="GO:0004519">
    <property type="term" value="F:endonuclease activity"/>
    <property type="evidence" value="ECO:0007669"/>
    <property type="project" value="UniProtKB-KW"/>
</dbReference>
<accession>A2SMY2</accession>